<protein>
    <submittedName>
        <fullName evidence="3">Type II secretion system protein G</fullName>
    </submittedName>
</protein>
<name>A0A517QZE6_9PLAN</name>
<dbReference type="AlphaFoldDB" id="A0A517QZE6"/>
<dbReference type="Pfam" id="PF07963">
    <property type="entry name" value="N_methyl"/>
    <property type="match status" value="1"/>
</dbReference>
<dbReference type="OrthoDB" id="213588at2"/>
<dbReference type="NCBIfam" id="TIGR02532">
    <property type="entry name" value="IV_pilin_GFxxxE"/>
    <property type="match status" value="1"/>
</dbReference>
<sequence length="320" mass="34165">MPRPTAPRGFTLIELLVVIAIIAILIALLLPAVQQAREAARRTQCKNNVKQLGLALHNYESAHGVFPPSSTSDIGDGVWRYPTATGPTDPSIHLHSWASLLLPYLEAANLYNSVNYEISALDPANQDVASQVLPFYRCPSFSGGDFTNETLYTSVVGFDQFAIRNYAGMGAVTVASLGSAGTAEGVLFPASNTKFRDITDGTSNTVVIAETRDQNGSVWIDGSTATLTARFADVSGTNPFLGGLTTAINHNPFFPQSGAQNPGNALMIPIEQEWGPSSFHVGGAHHLLCDGSVHFLSENLDIVVYDNLVNKSDGQVVGEF</sequence>
<accession>A0A517QZE6</accession>
<keyword evidence="1" id="KW-1133">Transmembrane helix</keyword>
<dbReference type="PANTHER" id="PTHR30093">
    <property type="entry name" value="GENERAL SECRETION PATHWAY PROTEIN G"/>
    <property type="match status" value="1"/>
</dbReference>
<evidence type="ECO:0000256" key="1">
    <source>
        <dbReference type="SAM" id="Phobius"/>
    </source>
</evidence>
<reference evidence="3 4" key="1">
    <citation type="submission" date="2019-02" db="EMBL/GenBank/DDBJ databases">
        <title>Deep-cultivation of Planctomycetes and their phenomic and genomic characterization uncovers novel biology.</title>
        <authorList>
            <person name="Wiegand S."/>
            <person name="Jogler M."/>
            <person name="Boedeker C."/>
            <person name="Pinto D."/>
            <person name="Vollmers J."/>
            <person name="Rivas-Marin E."/>
            <person name="Kohn T."/>
            <person name="Peeters S.H."/>
            <person name="Heuer A."/>
            <person name="Rast P."/>
            <person name="Oberbeckmann S."/>
            <person name="Bunk B."/>
            <person name="Jeske O."/>
            <person name="Meyerdierks A."/>
            <person name="Storesund J.E."/>
            <person name="Kallscheuer N."/>
            <person name="Luecker S."/>
            <person name="Lage O.M."/>
            <person name="Pohl T."/>
            <person name="Merkel B.J."/>
            <person name="Hornburger P."/>
            <person name="Mueller R.-W."/>
            <person name="Bruemmer F."/>
            <person name="Labrenz M."/>
            <person name="Spormann A.M."/>
            <person name="Op den Camp H."/>
            <person name="Overmann J."/>
            <person name="Amann R."/>
            <person name="Jetten M.S.M."/>
            <person name="Mascher T."/>
            <person name="Medema M.H."/>
            <person name="Devos D.P."/>
            <person name="Kaster A.-K."/>
            <person name="Ovreas L."/>
            <person name="Rohde M."/>
            <person name="Galperin M.Y."/>
            <person name="Jogler C."/>
        </authorList>
    </citation>
    <scope>NUCLEOTIDE SEQUENCE [LARGE SCALE GENOMIC DNA]</scope>
    <source>
        <strain evidence="3 4">Pan189</strain>
    </source>
</reference>
<keyword evidence="1" id="KW-0812">Transmembrane</keyword>
<dbReference type="PROSITE" id="PS00409">
    <property type="entry name" value="PROKAR_NTER_METHYL"/>
    <property type="match status" value="1"/>
</dbReference>
<keyword evidence="1" id="KW-0472">Membrane</keyword>
<dbReference type="InterPro" id="IPR012902">
    <property type="entry name" value="N_methyl_site"/>
</dbReference>
<dbReference type="Pfam" id="PF07596">
    <property type="entry name" value="SBP_bac_10"/>
    <property type="match status" value="1"/>
</dbReference>
<dbReference type="InterPro" id="IPR011453">
    <property type="entry name" value="DUF1559"/>
</dbReference>
<feature type="domain" description="DUF1559" evidence="2">
    <location>
        <begin position="34"/>
        <end position="301"/>
    </location>
</feature>
<evidence type="ECO:0000313" key="3">
    <source>
        <dbReference type="EMBL" id="QDT36974.1"/>
    </source>
</evidence>
<proteinExistence type="predicted"/>
<dbReference type="Gene3D" id="3.30.700.10">
    <property type="entry name" value="Glycoprotein, Type 4 Pilin"/>
    <property type="match status" value="1"/>
</dbReference>
<dbReference type="SUPFAM" id="SSF54523">
    <property type="entry name" value="Pili subunits"/>
    <property type="match status" value="1"/>
</dbReference>
<dbReference type="RefSeq" id="WP_145363130.1">
    <property type="nucleotide sequence ID" value="NZ_CP036268.1"/>
</dbReference>
<dbReference type="NCBIfam" id="TIGR04294">
    <property type="entry name" value="pre_pil_HX9DG"/>
    <property type="match status" value="1"/>
</dbReference>
<dbReference type="EMBL" id="CP036268">
    <property type="protein sequence ID" value="QDT36974.1"/>
    <property type="molecule type" value="Genomic_DNA"/>
</dbReference>
<dbReference type="InterPro" id="IPR027558">
    <property type="entry name" value="Pre_pil_HX9DG_C"/>
</dbReference>
<organism evidence="3 4">
    <name type="scientific">Stratiformator vulcanicus</name>
    <dbReference type="NCBI Taxonomy" id="2527980"/>
    <lineage>
        <taxon>Bacteria</taxon>
        <taxon>Pseudomonadati</taxon>
        <taxon>Planctomycetota</taxon>
        <taxon>Planctomycetia</taxon>
        <taxon>Planctomycetales</taxon>
        <taxon>Planctomycetaceae</taxon>
        <taxon>Stratiformator</taxon>
    </lineage>
</organism>
<gene>
    <name evidence="3" type="primary">xcpT_7</name>
    <name evidence="3" type="ORF">Pan189_13380</name>
</gene>
<evidence type="ECO:0000259" key="2">
    <source>
        <dbReference type="Pfam" id="PF07596"/>
    </source>
</evidence>
<dbReference type="PANTHER" id="PTHR30093:SF2">
    <property type="entry name" value="TYPE II SECRETION SYSTEM PROTEIN H"/>
    <property type="match status" value="1"/>
</dbReference>
<dbReference type="Proteomes" id="UP000317318">
    <property type="component" value="Chromosome"/>
</dbReference>
<feature type="transmembrane region" description="Helical" evidence="1">
    <location>
        <begin position="12"/>
        <end position="33"/>
    </location>
</feature>
<keyword evidence="4" id="KW-1185">Reference proteome</keyword>
<dbReference type="KEGG" id="svp:Pan189_13380"/>
<evidence type="ECO:0000313" key="4">
    <source>
        <dbReference type="Proteomes" id="UP000317318"/>
    </source>
</evidence>
<dbReference type="InterPro" id="IPR045584">
    <property type="entry name" value="Pilin-like"/>
</dbReference>